<organism evidence="16 17">
    <name type="scientific">Macrolepiota fuliginosa MF-IS2</name>
    <dbReference type="NCBI Taxonomy" id="1400762"/>
    <lineage>
        <taxon>Eukaryota</taxon>
        <taxon>Fungi</taxon>
        <taxon>Dikarya</taxon>
        <taxon>Basidiomycota</taxon>
        <taxon>Agaricomycotina</taxon>
        <taxon>Agaricomycetes</taxon>
        <taxon>Agaricomycetidae</taxon>
        <taxon>Agaricales</taxon>
        <taxon>Agaricineae</taxon>
        <taxon>Agaricaceae</taxon>
        <taxon>Macrolepiota</taxon>
    </lineage>
</organism>
<dbReference type="AlphaFoldDB" id="A0A9P6C8M2"/>
<dbReference type="Pfam" id="PF01974">
    <property type="entry name" value="tRNA_int_endo"/>
    <property type="match status" value="1"/>
</dbReference>
<dbReference type="InterPro" id="IPR016690">
    <property type="entry name" value="TSEN34"/>
</dbReference>
<evidence type="ECO:0000259" key="14">
    <source>
        <dbReference type="Pfam" id="PF01974"/>
    </source>
</evidence>
<dbReference type="GO" id="GO:0005730">
    <property type="term" value="C:nucleolus"/>
    <property type="evidence" value="ECO:0007669"/>
    <property type="project" value="UniProtKB-SubCell"/>
</dbReference>
<evidence type="ECO:0000256" key="10">
    <source>
        <dbReference type="ARBA" id="ARBA00070643"/>
    </source>
</evidence>
<keyword evidence="5" id="KW-0819">tRNA processing</keyword>
<evidence type="ECO:0000256" key="13">
    <source>
        <dbReference type="SAM" id="MobiDB-lite"/>
    </source>
</evidence>
<comment type="similarity">
    <text evidence="2">Belongs to the tRNA-intron endonuclease family.</text>
</comment>
<comment type="caution">
    <text evidence="16">The sequence shown here is derived from an EMBL/GenBank/DDBJ whole genome shotgun (WGS) entry which is preliminary data.</text>
</comment>
<comment type="subcellular location">
    <subcellularLocation>
        <location evidence="1">Nucleus</location>
        <location evidence="1">Nucleolus</location>
    </subcellularLocation>
</comment>
<keyword evidence="6" id="KW-0456">Lyase</keyword>
<dbReference type="GO" id="GO:0000214">
    <property type="term" value="C:tRNA-intron endonuclease complex"/>
    <property type="evidence" value="ECO:0007669"/>
    <property type="project" value="InterPro"/>
</dbReference>
<keyword evidence="16" id="KW-0378">Hydrolase</keyword>
<dbReference type="GO" id="GO:0000379">
    <property type="term" value="P:tRNA-type intron splice site recognition and cleavage"/>
    <property type="evidence" value="ECO:0007669"/>
    <property type="project" value="InterPro"/>
</dbReference>
<evidence type="ECO:0000256" key="5">
    <source>
        <dbReference type="ARBA" id="ARBA00022694"/>
    </source>
</evidence>
<evidence type="ECO:0000313" key="17">
    <source>
        <dbReference type="Proteomes" id="UP000807342"/>
    </source>
</evidence>
<dbReference type="CDD" id="cd22363">
    <property type="entry name" value="tRNA-intron_lyase_C"/>
    <property type="match status" value="1"/>
</dbReference>
<proteinExistence type="inferred from homology"/>
<evidence type="ECO:0000256" key="6">
    <source>
        <dbReference type="ARBA" id="ARBA00023239"/>
    </source>
</evidence>
<feature type="domain" description="TSEN34 N-terminal" evidence="15">
    <location>
        <begin position="10"/>
        <end position="79"/>
    </location>
</feature>
<dbReference type="PANTHER" id="PTHR13070:SF0">
    <property type="entry name" value="TRNA-SPLICING ENDONUCLEASE SUBUNIT SEN34"/>
    <property type="match status" value="1"/>
</dbReference>
<evidence type="ECO:0000259" key="15">
    <source>
        <dbReference type="Pfam" id="PF26577"/>
    </source>
</evidence>
<dbReference type="GO" id="GO:0006397">
    <property type="term" value="P:mRNA processing"/>
    <property type="evidence" value="ECO:0007669"/>
    <property type="project" value="UniProtKB-KW"/>
</dbReference>
<keyword evidence="4" id="KW-0507">mRNA processing</keyword>
<feature type="active site" evidence="12">
    <location>
        <position position="297"/>
    </location>
</feature>
<evidence type="ECO:0000256" key="3">
    <source>
        <dbReference type="ARBA" id="ARBA00012573"/>
    </source>
</evidence>
<dbReference type="NCBIfam" id="TIGR00324">
    <property type="entry name" value="endA"/>
    <property type="match status" value="1"/>
</dbReference>
<evidence type="ECO:0000256" key="9">
    <source>
        <dbReference type="ARBA" id="ARBA00064779"/>
    </source>
</evidence>
<dbReference type="InterPro" id="IPR036167">
    <property type="entry name" value="tRNA_intron_Endo_cat-like_sf"/>
</dbReference>
<evidence type="ECO:0000256" key="2">
    <source>
        <dbReference type="ARBA" id="ARBA00008078"/>
    </source>
</evidence>
<dbReference type="OrthoDB" id="48041at2759"/>
<dbReference type="PANTHER" id="PTHR13070">
    <property type="entry name" value="TRNA-SPLICING ENDONUCLEASE SUBUNIT SEN34-RELATED"/>
    <property type="match status" value="1"/>
</dbReference>
<evidence type="ECO:0000313" key="16">
    <source>
        <dbReference type="EMBL" id="KAF9452288.1"/>
    </source>
</evidence>
<dbReference type="InterPro" id="IPR006677">
    <property type="entry name" value="tRNA_intron_Endonuc_cat-like"/>
</dbReference>
<keyword evidence="16" id="KW-0540">Nuclease</keyword>
<name>A0A9P6C8M2_9AGAR</name>
<dbReference type="Pfam" id="PF26577">
    <property type="entry name" value="TSEN34_N"/>
    <property type="match status" value="1"/>
</dbReference>
<feature type="active site" evidence="12">
    <location>
        <position position="265"/>
    </location>
</feature>
<dbReference type="Proteomes" id="UP000807342">
    <property type="component" value="Unassembled WGS sequence"/>
</dbReference>
<dbReference type="SUPFAM" id="SSF53032">
    <property type="entry name" value="tRNA-intron endonuclease catalytic domain-like"/>
    <property type="match status" value="1"/>
</dbReference>
<evidence type="ECO:0000256" key="4">
    <source>
        <dbReference type="ARBA" id="ARBA00022664"/>
    </source>
</evidence>
<sequence>MSANERDRKVPLRVSNNTAYLWNVEDIATLRSKHHICGILTGTLPHLSQQNAFLGIPLVLLPEEVVLLVENEIAILVNDPSAHLQPDLAELESWNDEQQASFRQQIAASEVKTAQKENSRSLSEEALKKRKEREERKRLAAQKLAEDTNAEDISVPGPQEPEKSRIGERQPAPGLVTPELSVSSANYTITIPAPSEHQWYSPDKATFAEVEAAQQAGVWTYPSNLYERARCGVFRGLWKQGYFMGSGIKFGGDYLVYPGDPLRYHSHFVATVIESPSQTLRPMEVVAHGRLGTATKKSHLLCTWDDETKEVSYLSIEWAGFG</sequence>
<dbReference type="PIRSF" id="PIRSF017250">
    <property type="entry name" value="tRNA_splic_SEN34"/>
    <property type="match status" value="1"/>
</dbReference>
<feature type="domain" description="tRNA intron endonuclease catalytic" evidence="14">
    <location>
        <begin position="230"/>
        <end position="312"/>
    </location>
</feature>
<evidence type="ECO:0000256" key="7">
    <source>
        <dbReference type="ARBA" id="ARBA00023242"/>
    </source>
</evidence>
<dbReference type="GO" id="GO:0000213">
    <property type="term" value="F:tRNA-intron lyase activity"/>
    <property type="evidence" value="ECO:0007669"/>
    <property type="project" value="UniProtKB-EC"/>
</dbReference>
<keyword evidence="16" id="KW-0255">Endonuclease</keyword>
<dbReference type="GO" id="GO:0003676">
    <property type="term" value="F:nucleic acid binding"/>
    <property type="evidence" value="ECO:0007669"/>
    <property type="project" value="InterPro"/>
</dbReference>
<dbReference type="EMBL" id="MU151073">
    <property type="protein sequence ID" value="KAF9452288.1"/>
    <property type="molecule type" value="Genomic_DNA"/>
</dbReference>
<dbReference type="EC" id="4.6.1.16" evidence="3"/>
<comment type="subunit">
    <text evidence="9">tRNA splicing endonuclease is a heterotetramer composed of TSEN2, TSEN15, TSEN34/LENG5 and TSEN54. tRNA splicing endonuclease complex also contains proteins of the pre-mRNA 3'-end processing machinery such as CLP1, CPSF1, CPSF4 and CSTF2.</text>
</comment>
<accession>A0A9P6C8M2</accession>
<feature type="region of interest" description="Disordered" evidence="13">
    <location>
        <begin position="113"/>
        <end position="178"/>
    </location>
</feature>
<evidence type="ECO:0000256" key="12">
    <source>
        <dbReference type="PIRSR" id="PIRSR017250-50"/>
    </source>
</evidence>
<feature type="non-terminal residue" evidence="16">
    <location>
        <position position="322"/>
    </location>
</feature>
<dbReference type="FunFam" id="3.40.1350.10:FF:000002">
    <property type="entry name" value="tRNA-splicing endonuclease subunit Sen34"/>
    <property type="match status" value="1"/>
</dbReference>
<evidence type="ECO:0000256" key="8">
    <source>
        <dbReference type="ARBA" id="ARBA00034031"/>
    </source>
</evidence>
<dbReference type="Gene3D" id="3.40.1350.10">
    <property type="match status" value="1"/>
</dbReference>
<keyword evidence="7" id="KW-0539">Nucleus</keyword>
<reference evidence="16" key="1">
    <citation type="submission" date="2020-11" db="EMBL/GenBank/DDBJ databases">
        <authorList>
            <consortium name="DOE Joint Genome Institute"/>
            <person name="Ahrendt S."/>
            <person name="Riley R."/>
            <person name="Andreopoulos W."/>
            <person name="Labutti K."/>
            <person name="Pangilinan J."/>
            <person name="Ruiz-Duenas F.J."/>
            <person name="Barrasa J.M."/>
            <person name="Sanchez-Garcia M."/>
            <person name="Camarero S."/>
            <person name="Miyauchi S."/>
            <person name="Serrano A."/>
            <person name="Linde D."/>
            <person name="Babiker R."/>
            <person name="Drula E."/>
            <person name="Ayuso-Fernandez I."/>
            <person name="Pacheco R."/>
            <person name="Padilla G."/>
            <person name="Ferreira P."/>
            <person name="Barriuso J."/>
            <person name="Kellner H."/>
            <person name="Castanera R."/>
            <person name="Alfaro M."/>
            <person name="Ramirez L."/>
            <person name="Pisabarro A.G."/>
            <person name="Kuo A."/>
            <person name="Tritt A."/>
            <person name="Lipzen A."/>
            <person name="He G."/>
            <person name="Yan M."/>
            <person name="Ng V."/>
            <person name="Cullen D."/>
            <person name="Martin F."/>
            <person name="Rosso M.-N."/>
            <person name="Henrissat B."/>
            <person name="Hibbett D."/>
            <person name="Martinez A.T."/>
            <person name="Grigoriev I.V."/>
        </authorList>
    </citation>
    <scope>NUCLEOTIDE SEQUENCE</scope>
    <source>
        <strain evidence="16">MF-IS2</strain>
    </source>
</reference>
<evidence type="ECO:0000256" key="11">
    <source>
        <dbReference type="ARBA" id="ARBA00070870"/>
    </source>
</evidence>
<protein>
    <recommendedName>
        <fullName evidence="11">tRNA-splicing endonuclease subunit SEN34</fullName>
        <ecNumber evidence="3">4.6.1.16</ecNumber>
    </recommendedName>
    <alternativeName>
        <fullName evidence="10">tRNA-splicing endonuclease subunit Sen34</fullName>
    </alternativeName>
</protein>
<dbReference type="InterPro" id="IPR059049">
    <property type="entry name" value="TSEN34_N"/>
</dbReference>
<feature type="active site" evidence="12">
    <location>
        <position position="257"/>
    </location>
</feature>
<keyword evidence="17" id="KW-1185">Reference proteome</keyword>
<evidence type="ECO:0000256" key="1">
    <source>
        <dbReference type="ARBA" id="ARBA00004604"/>
    </source>
</evidence>
<comment type="catalytic activity">
    <reaction evidence="8">
        <text>pretRNA = a 3'-half-tRNA molecule with a 5'-OH end + a 5'-half-tRNA molecule with a 2',3'-cyclic phosphate end + an intron with a 2',3'-cyclic phosphate and a 5'-hydroxyl terminus.</text>
        <dbReference type="EC" id="4.6.1.16"/>
    </reaction>
</comment>
<feature type="compositionally biased region" description="Basic and acidic residues" evidence="13">
    <location>
        <begin position="113"/>
        <end position="138"/>
    </location>
</feature>
<dbReference type="InterPro" id="IPR011856">
    <property type="entry name" value="tRNA_endonuc-like_dom_sf"/>
</dbReference>
<dbReference type="InterPro" id="IPR006676">
    <property type="entry name" value="tRNA_splic"/>
</dbReference>
<gene>
    <name evidence="16" type="ORF">P691DRAFT_697565</name>
</gene>